<dbReference type="RefSeq" id="WP_146141571.1">
    <property type="nucleotide sequence ID" value="NZ_PVTE01000058.1"/>
</dbReference>
<dbReference type="InterPro" id="IPR009003">
    <property type="entry name" value="Peptidase_S1_PA"/>
</dbReference>
<sequence length="270" mass="29803">MKNNTFKTIDTTDERFGKAVEKVAYAISRHTGQLFSANAVGDLKPLGSCVLIQIEELYYICTAAHVLSDAKNLSPIYILTADGMVQLLGKKITYPISNINIVDIGYVQIADSLIEVLKGTFKFLQMSSITNTSQLTKNPCLMSFGFPEKSSKVVGNQLVPSANYFMHSLVSDKVFSYYKLQPDLHYALTHAGAGINIRTNSKESINGEPTGMSGCGLWYLRPSLCAKSGELTMTYYLIGIMTAYRKGRYHMLISDKINAFMQAIAVDDKA</sequence>
<proteinExistence type="predicted"/>
<dbReference type="Proteomes" id="UP000238375">
    <property type="component" value="Unassembled WGS sequence"/>
</dbReference>
<protein>
    <recommendedName>
        <fullName evidence="3">Trypsin-like peptidase</fullName>
    </recommendedName>
</protein>
<comment type="caution">
    <text evidence="1">The sequence shown here is derived from an EMBL/GenBank/DDBJ whole genome shotgun (WGS) entry which is preliminary data.</text>
</comment>
<dbReference type="OrthoDB" id="1247050at2"/>
<organism evidence="1 2">
    <name type="scientific">Spirosoma oryzae</name>
    <dbReference type="NCBI Taxonomy" id="1469603"/>
    <lineage>
        <taxon>Bacteria</taxon>
        <taxon>Pseudomonadati</taxon>
        <taxon>Bacteroidota</taxon>
        <taxon>Cytophagia</taxon>
        <taxon>Cytophagales</taxon>
        <taxon>Cytophagaceae</taxon>
        <taxon>Spirosoma</taxon>
    </lineage>
</organism>
<evidence type="ECO:0000313" key="1">
    <source>
        <dbReference type="EMBL" id="PRY20398.1"/>
    </source>
</evidence>
<keyword evidence="2" id="KW-1185">Reference proteome</keyword>
<accession>A0A2T0RGV4</accession>
<evidence type="ECO:0008006" key="3">
    <source>
        <dbReference type="Google" id="ProtNLM"/>
    </source>
</evidence>
<evidence type="ECO:0000313" key="2">
    <source>
        <dbReference type="Proteomes" id="UP000238375"/>
    </source>
</evidence>
<dbReference type="AlphaFoldDB" id="A0A2T0RGV4"/>
<gene>
    <name evidence="1" type="ORF">CLV58_1585</name>
</gene>
<dbReference type="EMBL" id="PVTE01000058">
    <property type="protein sequence ID" value="PRY20398.1"/>
    <property type="molecule type" value="Genomic_DNA"/>
</dbReference>
<name>A0A2T0RGV4_9BACT</name>
<dbReference type="SUPFAM" id="SSF50494">
    <property type="entry name" value="Trypsin-like serine proteases"/>
    <property type="match status" value="1"/>
</dbReference>
<reference evidence="1 2" key="1">
    <citation type="submission" date="2018-03" db="EMBL/GenBank/DDBJ databases">
        <title>Genomic Encyclopedia of Archaeal and Bacterial Type Strains, Phase II (KMG-II): from individual species to whole genera.</title>
        <authorList>
            <person name="Goeker M."/>
        </authorList>
    </citation>
    <scope>NUCLEOTIDE SEQUENCE [LARGE SCALE GENOMIC DNA]</scope>
    <source>
        <strain evidence="1 2">DSM 28354</strain>
    </source>
</reference>